<proteinExistence type="predicted"/>
<sequence>MTLSLKYQLLFILSLSFSGHCDKELNFRSRNFKSKRFKNKIELFNFALTKFNVEARKTLAAQWAGCLSNAFLLTGLHCQTCATESMCETHLRKNVCTEKCKRTPENMHELVFQREHTGMLLP</sequence>
<accession>A0A9D4ASL6</accession>
<reference evidence="2" key="1">
    <citation type="submission" date="2021-09" db="EMBL/GenBank/DDBJ databases">
        <title>The genome of Mauremys mutica provides insights into the evolution of semi-aquatic lifestyle.</title>
        <authorList>
            <person name="Gong S."/>
            <person name="Gao Y."/>
        </authorList>
    </citation>
    <scope>NUCLEOTIDE SEQUENCE</scope>
    <source>
        <strain evidence="2">MM-2020</strain>
        <tissue evidence="2">Muscle</tissue>
    </source>
</reference>
<protein>
    <recommendedName>
        <fullName evidence="4">Secreted protein</fullName>
    </recommendedName>
</protein>
<dbReference type="Proteomes" id="UP000827986">
    <property type="component" value="Unassembled WGS sequence"/>
</dbReference>
<comment type="caution">
    <text evidence="2">The sequence shown here is derived from an EMBL/GenBank/DDBJ whole genome shotgun (WGS) entry which is preliminary data.</text>
</comment>
<dbReference type="AlphaFoldDB" id="A0A9D4ASL6"/>
<name>A0A9D4ASL6_9SAUR</name>
<evidence type="ECO:0000313" key="3">
    <source>
        <dbReference type="Proteomes" id="UP000827986"/>
    </source>
</evidence>
<keyword evidence="3" id="KW-1185">Reference proteome</keyword>
<evidence type="ECO:0008006" key="4">
    <source>
        <dbReference type="Google" id="ProtNLM"/>
    </source>
</evidence>
<feature type="signal peptide" evidence="1">
    <location>
        <begin position="1"/>
        <end position="21"/>
    </location>
</feature>
<gene>
    <name evidence="2" type="ORF">KIL84_016198</name>
</gene>
<evidence type="ECO:0000313" key="2">
    <source>
        <dbReference type="EMBL" id="KAH1167026.1"/>
    </source>
</evidence>
<evidence type="ECO:0000256" key="1">
    <source>
        <dbReference type="SAM" id="SignalP"/>
    </source>
</evidence>
<dbReference type="EMBL" id="JAHDVG010000487">
    <property type="protein sequence ID" value="KAH1167026.1"/>
    <property type="molecule type" value="Genomic_DNA"/>
</dbReference>
<keyword evidence="1" id="KW-0732">Signal</keyword>
<organism evidence="2 3">
    <name type="scientific">Mauremys mutica</name>
    <name type="common">yellowpond turtle</name>
    <dbReference type="NCBI Taxonomy" id="74926"/>
    <lineage>
        <taxon>Eukaryota</taxon>
        <taxon>Metazoa</taxon>
        <taxon>Chordata</taxon>
        <taxon>Craniata</taxon>
        <taxon>Vertebrata</taxon>
        <taxon>Euteleostomi</taxon>
        <taxon>Archelosauria</taxon>
        <taxon>Testudinata</taxon>
        <taxon>Testudines</taxon>
        <taxon>Cryptodira</taxon>
        <taxon>Durocryptodira</taxon>
        <taxon>Testudinoidea</taxon>
        <taxon>Geoemydidae</taxon>
        <taxon>Geoemydinae</taxon>
        <taxon>Mauremys</taxon>
    </lineage>
</organism>
<feature type="chain" id="PRO_5038735695" description="Secreted protein" evidence="1">
    <location>
        <begin position="22"/>
        <end position="122"/>
    </location>
</feature>